<feature type="domain" description="Consortin C-terminal" evidence="1">
    <location>
        <begin position="26"/>
        <end position="66"/>
    </location>
</feature>
<dbReference type="Proteomes" id="UP001488805">
    <property type="component" value="Unassembled WGS sequence"/>
</dbReference>
<dbReference type="GO" id="GO:0071253">
    <property type="term" value="F:connexin binding"/>
    <property type="evidence" value="ECO:0007669"/>
    <property type="project" value="InterPro"/>
</dbReference>
<protein>
    <recommendedName>
        <fullName evidence="1">Consortin C-terminal domain-containing protein</fullName>
    </recommendedName>
</protein>
<dbReference type="EMBL" id="JBCEZU010000089">
    <property type="protein sequence ID" value="KAK9531091.1"/>
    <property type="molecule type" value="Genomic_DNA"/>
</dbReference>
<gene>
    <name evidence="2" type="ORF">VZT92_010540</name>
</gene>
<evidence type="ECO:0000259" key="1">
    <source>
        <dbReference type="Pfam" id="PF15281"/>
    </source>
</evidence>
<dbReference type="GO" id="GO:0042998">
    <property type="term" value="P:positive regulation of Golgi to plasma membrane protein transport"/>
    <property type="evidence" value="ECO:0007669"/>
    <property type="project" value="InterPro"/>
</dbReference>
<reference evidence="2 3" key="1">
    <citation type="journal article" date="2024" name="Genome Biol. Evol.">
        <title>Chromosome-level genome assembly of the viviparous eelpout Zoarces viviparus.</title>
        <authorList>
            <person name="Fuhrmann N."/>
            <person name="Brasseur M.V."/>
            <person name="Bakowski C.E."/>
            <person name="Podsiadlowski L."/>
            <person name="Prost S."/>
            <person name="Krehenwinkel H."/>
            <person name="Mayer C."/>
        </authorList>
    </citation>
    <scope>NUCLEOTIDE SEQUENCE [LARGE SCALE GENOMIC DNA]</scope>
    <source>
        <strain evidence="2">NO-MEL_2022_Ind0_liver</strain>
    </source>
</reference>
<dbReference type="GO" id="GO:0005802">
    <property type="term" value="C:trans-Golgi network"/>
    <property type="evidence" value="ECO:0007669"/>
    <property type="project" value="InterPro"/>
</dbReference>
<evidence type="ECO:0000313" key="2">
    <source>
        <dbReference type="EMBL" id="KAK9531091.1"/>
    </source>
</evidence>
<dbReference type="Pfam" id="PF15281">
    <property type="entry name" value="Consortin_C"/>
    <property type="match status" value="1"/>
</dbReference>
<dbReference type="AlphaFoldDB" id="A0AAW1F8Y0"/>
<proteinExistence type="predicted"/>
<organism evidence="2 3">
    <name type="scientific">Zoarces viviparus</name>
    <name type="common">Viviparous eelpout</name>
    <name type="synonym">Blennius viviparus</name>
    <dbReference type="NCBI Taxonomy" id="48416"/>
    <lineage>
        <taxon>Eukaryota</taxon>
        <taxon>Metazoa</taxon>
        <taxon>Chordata</taxon>
        <taxon>Craniata</taxon>
        <taxon>Vertebrata</taxon>
        <taxon>Euteleostomi</taxon>
        <taxon>Actinopterygii</taxon>
        <taxon>Neopterygii</taxon>
        <taxon>Teleostei</taxon>
        <taxon>Neoteleostei</taxon>
        <taxon>Acanthomorphata</taxon>
        <taxon>Eupercaria</taxon>
        <taxon>Perciformes</taxon>
        <taxon>Cottioidei</taxon>
        <taxon>Zoarcales</taxon>
        <taxon>Zoarcidae</taxon>
        <taxon>Zoarcinae</taxon>
        <taxon>Zoarces</taxon>
    </lineage>
</organism>
<sequence>MQFTFGDIMIIVPRDTCEKADAVPFGEAYICGFGDTYSNICTDFAHNVDFYVMNVRRFFEGLAHWLPLRT</sequence>
<comment type="caution">
    <text evidence="2">The sequence shown here is derived from an EMBL/GenBank/DDBJ whole genome shotgun (WGS) entry which is preliminary data.</text>
</comment>
<name>A0AAW1F8Y0_ZOAVI</name>
<evidence type="ECO:0000313" key="3">
    <source>
        <dbReference type="Proteomes" id="UP001488805"/>
    </source>
</evidence>
<accession>A0AAW1F8Y0</accession>
<keyword evidence="3" id="KW-1185">Reference proteome</keyword>
<dbReference type="InterPro" id="IPR028129">
    <property type="entry name" value="Consortin_C"/>
</dbReference>